<dbReference type="EMBL" id="JAIWYP010000001">
    <property type="protein sequence ID" value="KAH3885559.1"/>
    <property type="molecule type" value="Genomic_DNA"/>
</dbReference>
<gene>
    <name evidence="1" type="ORF">DPMN_009554</name>
</gene>
<protein>
    <submittedName>
        <fullName evidence="1">Uncharacterized protein</fullName>
    </submittedName>
</protein>
<dbReference type="Proteomes" id="UP000828390">
    <property type="component" value="Unassembled WGS sequence"/>
</dbReference>
<reference evidence="1" key="1">
    <citation type="journal article" date="2019" name="bioRxiv">
        <title>The Genome of the Zebra Mussel, Dreissena polymorpha: A Resource for Invasive Species Research.</title>
        <authorList>
            <person name="McCartney M.A."/>
            <person name="Auch B."/>
            <person name="Kono T."/>
            <person name="Mallez S."/>
            <person name="Zhang Y."/>
            <person name="Obille A."/>
            <person name="Becker A."/>
            <person name="Abrahante J.E."/>
            <person name="Garbe J."/>
            <person name="Badalamenti J.P."/>
            <person name="Herman A."/>
            <person name="Mangelson H."/>
            <person name="Liachko I."/>
            <person name="Sullivan S."/>
            <person name="Sone E.D."/>
            <person name="Koren S."/>
            <person name="Silverstein K.A.T."/>
            <person name="Beckman K.B."/>
            <person name="Gohl D.M."/>
        </authorList>
    </citation>
    <scope>NUCLEOTIDE SEQUENCE</scope>
    <source>
        <strain evidence="1">Duluth1</strain>
        <tissue evidence="1">Whole animal</tissue>
    </source>
</reference>
<evidence type="ECO:0000313" key="2">
    <source>
        <dbReference type="Proteomes" id="UP000828390"/>
    </source>
</evidence>
<evidence type="ECO:0000313" key="1">
    <source>
        <dbReference type="EMBL" id="KAH3885559.1"/>
    </source>
</evidence>
<keyword evidence="2" id="KW-1185">Reference proteome</keyword>
<comment type="caution">
    <text evidence="1">The sequence shown here is derived from an EMBL/GenBank/DDBJ whole genome shotgun (WGS) entry which is preliminary data.</text>
</comment>
<name>A0A9D4N1H0_DREPO</name>
<reference evidence="1" key="2">
    <citation type="submission" date="2020-11" db="EMBL/GenBank/DDBJ databases">
        <authorList>
            <person name="McCartney M.A."/>
            <person name="Auch B."/>
            <person name="Kono T."/>
            <person name="Mallez S."/>
            <person name="Becker A."/>
            <person name="Gohl D.M."/>
            <person name="Silverstein K.A.T."/>
            <person name="Koren S."/>
            <person name="Bechman K.B."/>
            <person name="Herman A."/>
            <person name="Abrahante J.E."/>
            <person name="Garbe J."/>
        </authorList>
    </citation>
    <scope>NUCLEOTIDE SEQUENCE</scope>
    <source>
        <strain evidence="1">Duluth1</strain>
        <tissue evidence="1">Whole animal</tissue>
    </source>
</reference>
<proteinExistence type="predicted"/>
<accession>A0A9D4N1H0</accession>
<organism evidence="1 2">
    <name type="scientific">Dreissena polymorpha</name>
    <name type="common">Zebra mussel</name>
    <name type="synonym">Mytilus polymorpha</name>
    <dbReference type="NCBI Taxonomy" id="45954"/>
    <lineage>
        <taxon>Eukaryota</taxon>
        <taxon>Metazoa</taxon>
        <taxon>Spiralia</taxon>
        <taxon>Lophotrochozoa</taxon>
        <taxon>Mollusca</taxon>
        <taxon>Bivalvia</taxon>
        <taxon>Autobranchia</taxon>
        <taxon>Heteroconchia</taxon>
        <taxon>Euheterodonta</taxon>
        <taxon>Imparidentia</taxon>
        <taxon>Neoheterodontei</taxon>
        <taxon>Myida</taxon>
        <taxon>Dreissenoidea</taxon>
        <taxon>Dreissenidae</taxon>
        <taxon>Dreissena</taxon>
    </lineage>
</organism>
<sequence length="97" mass="11012">MSPPVLNDLVIKRESRYHFRYTNLLEIPQVKSTKYGTNSFRHAAPDLWNALPESHRKANVSAVRTDNAPTPAASSRFVKNCSVPPYVLHQNVWPLVV</sequence>
<dbReference type="AlphaFoldDB" id="A0A9D4N1H0"/>